<reference evidence="2" key="1">
    <citation type="submission" date="2021-04" db="EMBL/GenBank/DDBJ databases">
        <title>Microbacterium tenobrionis sp. nov. and Microbacterium allomyrinae sp. nov., isolated from larvae of Tenobrio molitor and Allomyrina dichotoma, respectively.</title>
        <authorList>
            <person name="Lee S.D."/>
        </authorList>
    </citation>
    <scope>NUCLEOTIDE SEQUENCE</scope>
    <source>
        <strain evidence="2">YMB-B2</strain>
    </source>
</reference>
<dbReference type="NCBIfam" id="NF038083">
    <property type="entry name" value="CU044_5270_fam"/>
    <property type="match status" value="1"/>
</dbReference>
<dbReference type="AlphaFoldDB" id="A0A9X1S187"/>
<evidence type="ECO:0000256" key="1">
    <source>
        <dbReference type="SAM" id="Phobius"/>
    </source>
</evidence>
<organism evidence="2 3">
    <name type="scientific">Microbacterium tenebrionis</name>
    <dbReference type="NCBI Taxonomy" id="2830665"/>
    <lineage>
        <taxon>Bacteria</taxon>
        <taxon>Bacillati</taxon>
        <taxon>Actinomycetota</taxon>
        <taxon>Actinomycetes</taxon>
        <taxon>Micrococcales</taxon>
        <taxon>Microbacteriaceae</taxon>
        <taxon>Microbacterium</taxon>
    </lineage>
</organism>
<keyword evidence="1" id="KW-0472">Membrane</keyword>
<proteinExistence type="predicted"/>
<keyword evidence="1" id="KW-1133">Transmembrane helix</keyword>
<feature type="transmembrane region" description="Helical" evidence="1">
    <location>
        <begin position="52"/>
        <end position="73"/>
    </location>
</feature>
<protein>
    <submittedName>
        <fullName evidence="2">CU044_5270 family protein</fullName>
    </submittedName>
</protein>
<dbReference type="Proteomes" id="UP001139289">
    <property type="component" value="Unassembled WGS sequence"/>
</dbReference>
<evidence type="ECO:0000313" key="3">
    <source>
        <dbReference type="Proteomes" id="UP001139289"/>
    </source>
</evidence>
<keyword evidence="1" id="KW-0812">Transmembrane</keyword>
<dbReference type="RefSeq" id="WP_227530966.1">
    <property type="nucleotide sequence ID" value="NZ_JAGTTM010000004.1"/>
</dbReference>
<evidence type="ECO:0000313" key="2">
    <source>
        <dbReference type="EMBL" id="MCC2029997.1"/>
    </source>
</evidence>
<name>A0A9X1S187_9MICO</name>
<comment type="caution">
    <text evidence="2">The sequence shown here is derived from an EMBL/GenBank/DDBJ whole genome shotgun (WGS) entry which is preliminary data.</text>
</comment>
<accession>A0A9X1S187</accession>
<dbReference type="InterPro" id="IPR047789">
    <property type="entry name" value="CU044_5270-like"/>
</dbReference>
<keyword evidence="3" id="KW-1185">Reference proteome</keyword>
<gene>
    <name evidence="2" type="ORF">KEC56_10810</name>
</gene>
<dbReference type="EMBL" id="JAGTTM010000004">
    <property type="protein sequence ID" value="MCC2029997.1"/>
    <property type="molecule type" value="Genomic_DNA"/>
</dbReference>
<sequence length="326" mass="34777">MDELTLLRSTRDDSREPTPKALAAGRAALLNHVAQEAGNVTTARPAARKRRLLPALSWATAGVAAVLTGALVVGNVTLDATSAYASEVLRTAATQTIQYADLVPGSGEYLRARTHARWQACEMVGDGSQQDKCEPNDQILDVYMPADPAAEWVLYRDWGNMQGVLTGESIETTRAVGGYFYDPVYSWVNVDYAEIPTDGAAAYEWIDGQYNGGSASRDEDNFVRIADILRSGLVPAAPRAALLDALSRIPGVTATDDVANLDGVTGVAIGRNEPFRAGERQEIIIDPNTGLVIGERALAGATLFGWTLNQEVSLTAIESTIVDAAP</sequence>